<feature type="transmembrane region" description="Helical" evidence="5">
    <location>
        <begin position="345"/>
        <end position="371"/>
    </location>
</feature>
<comment type="subcellular location">
    <subcellularLocation>
        <location evidence="1">Membrane</location>
        <topology evidence="1">Multi-pass membrane protein</topology>
    </subcellularLocation>
</comment>
<dbReference type="EMBL" id="LWMS01000047">
    <property type="protein sequence ID" value="PWL07579.1"/>
    <property type="molecule type" value="Genomic_DNA"/>
</dbReference>
<feature type="transmembrane region" description="Helical" evidence="5">
    <location>
        <begin position="283"/>
        <end position="306"/>
    </location>
</feature>
<dbReference type="Gene3D" id="3.40.1710.10">
    <property type="entry name" value="abc type-2 transporter like domain"/>
    <property type="match status" value="1"/>
</dbReference>
<evidence type="ECO:0000313" key="8">
    <source>
        <dbReference type="EMBL" id="PWL07579.1"/>
    </source>
</evidence>
<keyword evidence="4 5" id="KW-0472">Membrane</keyword>
<dbReference type="GO" id="GO:0140359">
    <property type="term" value="F:ABC-type transporter activity"/>
    <property type="evidence" value="ECO:0007669"/>
    <property type="project" value="InterPro"/>
</dbReference>
<evidence type="ECO:0000256" key="3">
    <source>
        <dbReference type="ARBA" id="ARBA00022989"/>
    </source>
</evidence>
<dbReference type="GO" id="GO:0016020">
    <property type="term" value="C:membrane"/>
    <property type="evidence" value="ECO:0007669"/>
    <property type="project" value="UniProtKB-SubCell"/>
</dbReference>
<keyword evidence="2 5" id="KW-0812">Transmembrane</keyword>
<evidence type="ECO:0000313" key="10">
    <source>
        <dbReference type="Proteomes" id="UP000246004"/>
    </source>
</evidence>
<accession>A0A2A2HCH1</accession>
<dbReference type="Pfam" id="PF12698">
    <property type="entry name" value="ABC2_membrane_3"/>
    <property type="match status" value="1"/>
</dbReference>
<organism evidence="7 9">
    <name type="scientific">Methanosphaera cuniculi</name>
    <dbReference type="NCBI Taxonomy" id="1077256"/>
    <lineage>
        <taxon>Archaea</taxon>
        <taxon>Methanobacteriati</taxon>
        <taxon>Methanobacteriota</taxon>
        <taxon>Methanomada group</taxon>
        <taxon>Methanobacteria</taxon>
        <taxon>Methanobacteriales</taxon>
        <taxon>Methanobacteriaceae</taxon>
        <taxon>Methanosphaera</taxon>
    </lineage>
</organism>
<dbReference type="EMBL" id="LMVN01000023">
    <property type="protein sequence ID" value="PAV07065.1"/>
    <property type="molecule type" value="Genomic_DNA"/>
</dbReference>
<evidence type="ECO:0000256" key="4">
    <source>
        <dbReference type="ARBA" id="ARBA00023136"/>
    </source>
</evidence>
<evidence type="ECO:0000313" key="9">
    <source>
        <dbReference type="Proteomes" id="UP000217528"/>
    </source>
</evidence>
<keyword evidence="3 5" id="KW-1133">Transmembrane helix</keyword>
<dbReference type="NCBIfam" id="TIGR03061">
    <property type="entry name" value="pip_yhgE_Nterm"/>
    <property type="match status" value="1"/>
</dbReference>
<keyword evidence="9" id="KW-1185">Reference proteome</keyword>
<dbReference type="InterPro" id="IPR013525">
    <property type="entry name" value="ABC2_TM"/>
</dbReference>
<dbReference type="InterPro" id="IPR051328">
    <property type="entry name" value="T7SS_ABC-Transporter"/>
</dbReference>
<feature type="transmembrane region" description="Helical" evidence="5">
    <location>
        <begin position="21"/>
        <end position="39"/>
    </location>
</feature>
<dbReference type="PANTHER" id="PTHR43077">
    <property type="entry name" value="TRANSPORT PERMEASE YVFS-RELATED"/>
    <property type="match status" value="1"/>
</dbReference>
<protein>
    <submittedName>
        <fullName evidence="8">ABC-2 family transporter protein</fullName>
    </submittedName>
</protein>
<sequence>MIQNVKQIIKDDINAAVKNPVVIFVLLALVILPSLYSIINVYGCWDPYENTDNMDFIIVNNDKPVTINGTTYNYGSEVVTTLKENNKFNWIYKDEDEARSLIKNGTNYAAIVIPAGFTEDVLSINSDNPHQATIQYISNGKTSPVAPKITSNAATKVNTEISNSIMKQYNMQKYAQNPVVTQQITADQMGANNTSMTNASNTTTSEAATQEAMMNNAGEYFHSPTVLSNFSYFKADNYAQQVTPFYSVLASWVGCIILVALLSTNPVKDEEKYTPSEIYVGKFTLFFFLNIFQSIVTFIGLNLIGITIADPVMMLISMIIVGLSFMVLIYSLVSVFGNVGKAIALIILVFQISGTNGIYPIEIMAPIMQALMPYLPMTYGILMLKDTVFGIIWPSFIGNLVCLIIFPILAIIFSVIVKEKLDKRFKKYDEKLTESKLFLLH</sequence>
<name>A0A2A2HCH1_9EURY</name>
<evidence type="ECO:0000313" key="7">
    <source>
        <dbReference type="EMBL" id="PAV07065.1"/>
    </source>
</evidence>
<reference evidence="8 10" key="1">
    <citation type="submission" date="2016-04" db="EMBL/GenBank/DDBJ databases">
        <title>Genome sequence of Methanosphaera cuniculi DSM 4103.</title>
        <authorList>
            <person name="Poehlein A."/>
            <person name="Seedorf H."/>
            <person name="Daniel R."/>
        </authorList>
    </citation>
    <scope>NUCLEOTIDE SEQUENCE [LARGE SCALE GENOMIC DNA]</scope>
    <source>
        <strain evidence="8 10">DSM 4103</strain>
    </source>
</reference>
<feature type="transmembrane region" description="Helical" evidence="5">
    <location>
        <begin position="312"/>
        <end position="333"/>
    </location>
</feature>
<dbReference type="InterPro" id="IPR017501">
    <property type="entry name" value="Phage_infect_YhgE_C"/>
</dbReference>
<feature type="transmembrane region" description="Helical" evidence="5">
    <location>
        <begin position="244"/>
        <end position="262"/>
    </location>
</feature>
<dbReference type="InterPro" id="IPR017500">
    <property type="entry name" value="Phage_infect_YhgE_N"/>
</dbReference>
<feature type="domain" description="ABC-2 type transporter transmembrane" evidence="6">
    <location>
        <begin position="26"/>
        <end position="415"/>
    </location>
</feature>
<comment type="caution">
    <text evidence="7">The sequence shown here is derived from an EMBL/GenBank/DDBJ whole genome shotgun (WGS) entry which is preliminary data.</text>
</comment>
<evidence type="ECO:0000256" key="5">
    <source>
        <dbReference type="SAM" id="Phobius"/>
    </source>
</evidence>
<dbReference type="NCBIfam" id="TIGR03062">
    <property type="entry name" value="pip_yhgE_Cterm"/>
    <property type="match status" value="1"/>
</dbReference>
<dbReference type="Proteomes" id="UP000217528">
    <property type="component" value="Unassembled WGS sequence"/>
</dbReference>
<reference evidence="7 9" key="2">
    <citation type="journal article" date="2017" name="BMC Genomics">
        <title>Genomic analysis of methanogenic archaea reveals a shift towards energy conservation.</title>
        <authorList>
            <person name="Gilmore S.P."/>
            <person name="Henske J.K."/>
            <person name="Sexton J.A."/>
            <person name="Solomon K.V."/>
            <person name="Seppala S."/>
            <person name="Yoo J.I."/>
            <person name="Huyett L.M."/>
            <person name="Pressman A."/>
            <person name="Cogan J.Z."/>
            <person name="Kivenson V."/>
            <person name="Peng X."/>
            <person name="Tan Y."/>
            <person name="Valentine D.L."/>
            <person name="O'Malley M.A."/>
        </authorList>
    </citation>
    <scope>NUCLEOTIDE SEQUENCE [LARGE SCALE GENOMIC DNA]</scope>
    <source>
        <strain evidence="7 9">1R-7</strain>
    </source>
</reference>
<dbReference type="RefSeq" id="WP_095608988.1">
    <property type="nucleotide sequence ID" value="NZ_LMVN01000023.1"/>
</dbReference>
<dbReference type="OrthoDB" id="82359at2157"/>
<evidence type="ECO:0000256" key="2">
    <source>
        <dbReference type="ARBA" id="ARBA00022692"/>
    </source>
</evidence>
<dbReference type="Proteomes" id="UP000246004">
    <property type="component" value="Unassembled WGS sequence"/>
</dbReference>
<evidence type="ECO:0000259" key="6">
    <source>
        <dbReference type="Pfam" id="PF12698"/>
    </source>
</evidence>
<proteinExistence type="predicted"/>
<dbReference type="AlphaFoldDB" id="A0A2A2HCH1"/>
<dbReference type="PANTHER" id="PTHR43077:SF5">
    <property type="entry name" value="PHAGE INFECTION PROTEIN"/>
    <property type="match status" value="1"/>
</dbReference>
<feature type="transmembrane region" description="Helical" evidence="5">
    <location>
        <begin position="391"/>
        <end position="417"/>
    </location>
</feature>
<evidence type="ECO:0000256" key="1">
    <source>
        <dbReference type="ARBA" id="ARBA00004141"/>
    </source>
</evidence>
<gene>
    <name evidence="7" type="ORF">ASJ82_02210</name>
    <name evidence="8" type="ORF">MSCUN_15540</name>
</gene>